<feature type="domain" description="Membrane transport protein MMPL" evidence="8">
    <location>
        <begin position="105"/>
        <end position="408"/>
    </location>
</feature>
<organism evidence="9 10">
    <name type="scientific">Cellulomonas wangsupingiae</name>
    <dbReference type="NCBI Taxonomy" id="2968085"/>
    <lineage>
        <taxon>Bacteria</taxon>
        <taxon>Bacillati</taxon>
        <taxon>Actinomycetota</taxon>
        <taxon>Actinomycetes</taxon>
        <taxon>Micrococcales</taxon>
        <taxon>Cellulomonadaceae</taxon>
        <taxon>Cellulomonas</taxon>
    </lineage>
</organism>
<dbReference type="Pfam" id="PF03176">
    <property type="entry name" value="MMPL"/>
    <property type="match status" value="2"/>
</dbReference>
<evidence type="ECO:0000256" key="4">
    <source>
        <dbReference type="ARBA" id="ARBA00022692"/>
    </source>
</evidence>
<feature type="transmembrane region" description="Helical" evidence="7">
    <location>
        <begin position="697"/>
        <end position="721"/>
    </location>
</feature>
<evidence type="ECO:0000256" key="6">
    <source>
        <dbReference type="ARBA" id="ARBA00023136"/>
    </source>
</evidence>
<evidence type="ECO:0000313" key="9">
    <source>
        <dbReference type="EMBL" id="UUI66903.1"/>
    </source>
</evidence>
<evidence type="ECO:0000313" key="10">
    <source>
        <dbReference type="Proteomes" id="UP001317322"/>
    </source>
</evidence>
<dbReference type="SUPFAM" id="SSF82866">
    <property type="entry name" value="Multidrug efflux transporter AcrB transmembrane domain"/>
    <property type="match status" value="2"/>
</dbReference>
<feature type="transmembrane region" description="Helical" evidence="7">
    <location>
        <begin position="409"/>
        <end position="427"/>
    </location>
</feature>
<keyword evidence="3" id="KW-1003">Cell membrane</keyword>
<name>A0ABY5KAV3_9CELL</name>
<comment type="similarity">
    <text evidence="2">Belongs to the resistance-nodulation-cell division (RND) (TC 2.A.6) family. MmpL subfamily.</text>
</comment>
<protein>
    <submittedName>
        <fullName evidence="9">MMPL family transporter</fullName>
    </submittedName>
</protein>
<dbReference type="InterPro" id="IPR050545">
    <property type="entry name" value="Mycobact_MmpL"/>
</dbReference>
<dbReference type="RefSeq" id="WP_227562951.1">
    <property type="nucleotide sequence ID" value="NZ_CP101989.1"/>
</dbReference>
<feature type="transmembrane region" description="Helical" evidence="7">
    <location>
        <begin position="254"/>
        <end position="274"/>
    </location>
</feature>
<evidence type="ECO:0000256" key="1">
    <source>
        <dbReference type="ARBA" id="ARBA00004651"/>
    </source>
</evidence>
<feature type="transmembrane region" description="Helical" evidence="7">
    <location>
        <begin position="582"/>
        <end position="600"/>
    </location>
</feature>
<feature type="transmembrane region" description="Helical" evidence="7">
    <location>
        <begin position="346"/>
        <end position="368"/>
    </location>
</feature>
<keyword evidence="5 7" id="KW-1133">Transmembrane helix</keyword>
<dbReference type="Proteomes" id="UP001317322">
    <property type="component" value="Chromosome"/>
</dbReference>
<keyword evidence="6 7" id="KW-0472">Membrane</keyword>
<evidence type="ECO:0000256" key="7">
    <source>
        <dbReference type="SAM" id="Phobius"/>
    </source>
</evidence>
<keyword evidence="10" id="KW-1185">Reference proteome</keyword>
<feature type="transmembrane region" description="Helical" evidence="7">
    <location>
        <begin position="230"/>
        <end position="248"/>
    </location>
</feature>
<dbReference type="InterPro" id="IPR004869">
    <property type="entry name" value="MMPL_dom"/>
</dbReference>
<sequence>MTRVFARLGRTVAHHPRLTVVVWLVLTVLGYALAVYGLPGQSLFDRVATGSPGVPGAESTQGQQILADERTTGPNVNLVLSGLDPADPEVGPALESARTDLAAIEGVASVIDPLVLPGGVESPAAAPLLAQDGDGFLVVVELEPDLSDDVETRALDEVEERLREVPGELTAVAPDVQGVVGAEHLIVDEITEQVKEDLRTGEIVALPIALLIMVVVFGGFLAAAMPMAGALASIAGGLGSLLALTYVMDVDASVVNVVTVLGLGLSIDYGLLIVSRFREELLRIVGTDGGAASRRRRGDGAVVAAVERTMATAGRTVVFSAVTVAVSIAGLLVFRPDILRAVGAGGVAVVLVAVATAVTLVPALLTLLGRRLVKPGLLSRIPGLRRASDVQSEEGAFSRLAARVQRRPWWVMLGCVVLLGLLAAPVLRMDLRVSGLELLPSGTPQREYVADLEENYPAAASPAVTVVAEASLPEATAWAAEVAELPGVASVDPPAALGAYVVIGVRADTTDPGGPVAADVVREVRALDAPFERWVVGQAASQIDFTAALVERAPLALGIVGGATLLLLFLMTGSVVIPIKALLTNVLSILASLGVLVWAFQDGYLESVLGFTSTGGIETYVLALVAAFAFGLAMDYEVFLLSRVKELHDEGMPTDQAVRLGLQRSGRVITSAAAIIIVVFAGFVVGDLVVIKEVGFALAFAVLIDATVVRLFLVPATMTVLDRANWWAPRPLRRLYDRFAVLH</sequence>
<evidence type="ECO:0000256" key="5">
    <source>
        <dbReference type="ARBA" id="ARBA00022989"/>
    </source>
</evidence>
<dbReference type="PANTHER" id="PTHR33406">
    <property type="entry name" value="MEMBRANE PROTEIN MJ1562-RELATED"/>
    <property type="match status" value="1"/>
</dbReference>
<feature type="transmembrane region" description="Helical" evidence="7">
    <location>
        <begin position="668"/>
        <end position="691"/>
    </location>
</feature>
<feature type="domain" description="Membrane transport protein MMPL" evidence="8">
    <location>
        <begin position="499"/>
        <end position="730"/>
    </location>
</feature>
<evidence type="ECO:0000256" key="3">
    <source>
        <dbReference type="ARBA" id="ARBA00022475"/>
    </source>
</evidence>
<feature type="transmembrane region" description="Helical" evidence="7">
    <location>
        <begin position="203"/>
        <end position="223"/>
    </location>
</feature>
<proteinExistence type="inferred from homology"/>
<feature type="transmembrane region" description="Helical" evidence="7">
    <location>
        <begin position="553"/>
        <end position="570"/>
    </location>
</feature>
<comment type="subcellular location">
    <subcellularLocation>
        <location evidence="1">Cell membrane</location>
        <topology evidence="1">Multi-pass membrane protein</topology>
    </subcellularLocation>
</comment>
<dbReference type="EMBL" id="CP101989">
    <property type="protein sequence ID" value="UUI66903.1"/>
    <property type="molecule type" value="Genomic_DNA"/>
</dbReference>
<dbReference type="PANTHER" id="PTHR33406:SF11">
    <property type="entry name" value="MEMBRANE PROTEIN SCO6666-RELATED"/>
    <property type="match status" value="1"/>
</dbReference>
<reference evidence="9 10" key="1">
    <citation type="submission" date="2022-07" db="EMBL/GenBank/DDBJ databases">
        <title>Novel species in genus cellulomonas.</title>
        <authorList>
            <person name="Ye L."/>
        </authorList>
    </citation>
    <scope>NUCLEOTIDE SEQUENCE [LARGE SCALE GENOMIC DNA]</scope>
    <source>
        <strain evidence="10">zg-Y908</strain>
    </source>
</reference>
<dbReference type="Gene3D" id="1.20.1640.10">
    <property type="entry name" value="Multidrug efflux transporter AcrB transmembrane domain"/>
    <property type="match status" value="2"/>
</dbReference>
<gene>
    <name evidence="9" type="ORF">NP075_09465</name>
</gene>
<accession>A0ABY5KAV3</accession>
<feature type="transmembrane region" description="Helical" evidence="7">
    <location>
        <begin position="620"/>
        <end position="642"/>
    </location>
</feature>
<evidence type="ECO:0000259" key="8">
    <source>
        <dbReference type="Pfam" id="PF03176"/>
    </source>
</evidence>
<keyword evidence="4 7" id="KW-0812">Transmembrane</keyword>
<evidence type="ECO:0000256" key="2">
    <source>
        <dbReference type="ARBA" id="ARBA00010157"/>
    </source>
</evidence>
<feature type="transmembrane region" description="Helical" evidence="7">
    <location>
        <begin position="317"/>
        <end position="334"/>
    </location>
</feature>